<feature type="domain" description="O-methyltransferase C-terminal" evidence="4">
    <location>
        <begin position="242"/>
        <end position="385"/>
    </location>
</feature>
<dbReference type="InterPro" id="IPR016461">
    <property type="entry name" value="COMT-like"/>
</dbReference>
<reference evidence="5 6" key="1">
    <citation type="submission" date="2019-04" db="EMBL/GenBank/DDBJ databases">
        <title>Aspergillus burnettii sp. nov., novel species from soil in southeast Queensland.</title>
        <authorList>
            <person name="Gilchrist C.L.M."/>
            <person name="Pitt J.I."/>
            <person name="Lange L."/>
            <person name="Lacey H.J."/>
            <person name="Vuong D."/>
            <person name="Midgley D.J."/>
            <person name="Greenfield P."/>
            <person name="Bradbury M."/>
            <person name="Lacey E."/>
            <person name="Busk P.K."/>
            <person name="Pilgaard B."/>
            <person name="Chooi Y.H."/>
            <person name="Piggott A.M."/>
        </authorList>
    </citation>
    <scope>NUCLEOTIDE SEQUENCE [LARGE SCALE GENOMIC DNA]</scope>
    <source>
        <strain evidence="5 6">FRR 5400</strain>
    </source>
</reference>
<dbReference type="PANTHER" id="PTHR43712:SF2">
    <property type="entry name" value="O-METHYLTRANSFERASE CICE"/>
    <property type="match status" value="1"/>
</dbReference>
<comment type="caution">
    <text evidence="5">The sequence shown here is derived from an EMBL/GenBank/DDBJ whole genome shotgun (WGS) entry which is preliminary data.</text>
</comment>
<dbReference type="PROSITE" id="PS51683">
    <property type="entry name" value="SAM_OMT_II"/>
    <property type="match status" value="1"/>
</dbReference>
<proteinExistence type="predicted"/>
<dbReference type="Gene3D" id="3.40.50.150">
    <property type="entry name" value="Vaccinia Virus protein VP39"/>
    <property type="match status" value="1"/>
</dbReference>
<dbReference type="GO" id="GO:0032259">
    <property type="term" value="P:methylation"/>
    <property type="evidence" value="ECO:0007669"/>
    <property type="project" value="UniProtKB-KW"/>
</dbReference>
<dbReference type="AlphaFoldDB" id="A0A8H6A4C0"/>
<dbReference type="InterPro" id="IPR001077">
    <property type="entry name" value="COMT_C"/>
</dbReference>
<evidence type="ECO:0000259" key="4">
    <source>
        <dbReference type="Pfam" id="PF00891"/>
    </source>
</evidence>
<dbReference type="PANTHER" id="PTHR43712">
    <property type="entry name" value="PUTATIVE (AFU_ORTHOLOGUE AFUA_4G14580)-RELATED"/>
    <property type="match status" value="1"/>
</dbReference>
<sequence>MGSFVEITSNVADKLEFLAAKLTESAKKLREGIGPSPQEHEKLVITLKSTIDAVNLPRDDLADMQMGFVKAVATRLLIKWKVFENMPDTGIIPSKELAPKVGGDVVIINQGRLCWLLVATGFLVQEGTDRVGHTARTRPFASVNPLSAGGQWGKYILTLIQSGQNNANNHKLREPTGRLHTNKAFAEGEPELTVAQIMSKHPECTANMMLSMSAMASQNPTPLTGFYDFSWVVRVSESVDRPLIVDGGGAKGWTLQAICKEVPGTPICRCVLEDLPGVIQMVKTVGDEGLRSAKLVAMYFDKEQPVKGALVYMIRRCLRDFGDDECVSILKHIVDAMAPDSKLLIADTVTSNPPSWYPAMLDFFLSTIGGKERTEENFRDIAARA</sequence>
<dbReference type="GO" id="GO:0008171">
    <property type="term" value="F:O-methyltransferase activity"/>
    <property type="evidence" value="ECO:0007669"/>
    <property type="project" value="InterPro"/>
</dbReference>
<accession>A0A8H6A4C0</accession>
<gene>
    <name evidence="5" type="ORF">ETB97_001711</name>
</gene>
<keyword evidence="2" id="KW-0808">Transferase</keyword>
<dbReference type="InterPro" id="IPR029063">
    <property type="entry name" value="SAM-dependent_MTases_sf"/>
</dbReference>
<dbReference type="Pfam" id="PF00891">
    <property type="entry name" value="Methyltransf_2"/>
    <property type="match status" value="1"/>
</dbReference>
<dbReference type="Proteomes" id="UP000541154">
    <property type="component" value="Unassembled WGS sequence"/>
</dbReference>
<organism evidence="5 6">
    <name type="scientific">Petromyces alliaceus</name>
    <name type="common">Aspergillus alliaceus</name>
    <dbReference type="NCBI Taxonomy" id="209559"/>
    <lineage>
        <taxon>Eukaryota</taxon>
        <taxon>Fungi</taxon>
        <taxon>Dikarya</taxon>
        <taxon>Ascomycota</taxon>
        <taxon>Pezizomycotina</taxon>
        <taxon>Eurotiomycetes</taxon>
        <taxon>Eurotiomycetidae</taxon>
        <taxon>Eurotiales</taxon>
        <taxon>Aspergillaceae</taxon>
        <taxon>Aspergillus</taxon>
        <taxon>Aspergillus subgen. Circumdati</taxon>
    </lineage>
</organism>
<protein>
    <recommendedName>
        <fullName evidence="4">O-methyltransferase C-terminal domain-containing protein</fullName>
    </recommendedName>
</protein>
<dbReference type="EMBL" id="SPNV01000133">
    <property type="protein sequence ID" value="KAF5860350.1"/>
    <property type="molecule type" value="Genomic_DNA"/>
</dbReference>
<evidence type="ECO:0000313" key="6">
    <source>
        <dbReference type="Proteomes" id="UP000541154"/>
    </source>
</evidence>
<dbReference type="GO" id="GO:0044550">
    <property type="term" value="P:secondary metabolite biosynthetic process"/>
    <property type="evidence" value="ECO:0007669"/>
    <property type="project" value="UniProtKB-ARBA"/>
</dbReference>
<keyword evidence="3" id="KW-0949">S-adenosyl-L-methionine</keyword>
<dbReference type="SUPFAM" id="SSF53335">
    <property type="entry name" value="S-adenosyl-L-methionine-dependent methyltransferases"/>
    <property type="match status" value="1"/>
</dbReference>
<evidence type="ECO:0000313" key="5">
    <source>
        <dbReference type="EMBL" id="KAF5860350.1"/>
    </source>
</evidence>
<keyword evidence="6" id="KW-1185">Reference proteome</keyword>
<keyword evidence="1" id="KW-0489">Methyltransferase</keyword>
<evidence type="ECO:0000256" key="2">
    <source>
        <dbReference type="ARBA" id="ARBA00022679"/>
    </source>
</evidence>
<name>A0A8H6A4C0_PETAA</name>
<evidence type="ECO:0000256" key="1">
    <source>
        <dbReference type="ARBA" id="ARBA00022603"/>
    </source>
</evidence>
<evidence type="ECO:0000256" key="3">
    <source>
        <dbReference type="ARBA" id="ARBA00022691"/>
    </source>
</evidence>